<feature type="compositionally biased region" description="Basic and acidic residues" evidence="3">
    <location>
        <begin position="327"/>
        <end position="344"/>
    </location>
</feature>
<organism evidence="4 5">
    <name type="scientific">Zygotorulaspora mrakii</name>
    <name type="common">Zygosaccharomyces mrakii</name>
    <dbReference type="NCBI Taxonomy" id="42260"/>
    <lineage>
        <taxon>Eukaryota</taxon>
        <taxon>Fungi</taxon>
        <taxon>Dikarya</taxon>
        <taxon>Ascomycota</taxon>
        <taxon>Saccharomycotina</taxon>
        <taxon>Saccharomycetes</taxon>
        <taxon>Saccharomycetales</taxon>
        <taxon>Saccharomycetaceae</taxon>
        <taxon>Zygotorulaspora</taxon>
    </lineage>
</organism>
<keyword evidence="1" id="KW-0479">Metal-binding</keyword>
<dbReference type="OrthoDB" id="4070233at2759"/>
<sequence length="709" mass="80266">MYANQLLDDEVISSMFNLETRLKSFKNTFVLEGKKYRWRYTVIPYEAMARAGFFYYPIRHKDSGELHKDAVGCIFCKTCTYNFGDCRSKRKDTVETMISVIQQHLTTGCATCLLSRLKLFTLTDFAEEKPPREGENCDFFKDPLSEIMIDLRKFTFMGNWPYSTGTLSPDNMAKAGLIRYDSSYTGFEEVVESNVRDASLCIFCKKVINSWQVDDDPLWEHYKSCNGGQCYFFQMLQDSPAYNEILDNLRIRYAALETNKLSPPKACSSSTEQTPMDFKSTLGIASTLGEREETNTELDIVKTGNDMEASKSTAASPKRKKRKLKASHTETFSERNNEEELDDNHANEELVIKFKEHIERAKDVGRKNKILDDSKDEFSFSIDGHSTFEIPTASAGFRARAHQGSKTVLENIEDHSISDSQSNNALAGQRAFELNGSLDILPMDVSLSSNTSSLDTGESTPIHSPKSGIKEGSPPTTHNLGISESLKSAKLTLKHQESLGTRSESRSDPKGFTSPFQGGLTAERAAIDNIPNFDRPYSSYEEPIDVSELDVDEEQQKREYSVITKIESQTPALHGNETITSSKSTTKIIPQADQLDDDPNFDESGEDKKLIRDYLHELLVYINRNDATLAVDKNGDLSFFINKMPCNELDLSFANWLARRLEAVSHEFREETERKLETLRLQFESMRELILSVEDDQKLILMAKKFGIT</sequence>
<keyword evidence="2" id="KW-0862">Zinc</keyword>
<dbReference type="RefSeq" id="XP_037143202.1">
    <property type="nucleotide sequence ID" value="XM_037287307.1"/>
</dbReference>
<dbReference type="GO" id="GO:0046872">
    <property type="term" value="F:metal ion binding"/>
    <property type="evidence" value="ECO:0007669"/>
    <property type="project" value="UniProtKB-KW"/>
</dbReference>
<proteinExistence type="predicted"/>
<feature type="compositionally biased region" description="Basic residues" evidence="3">
    <location>
        <begin position="317"/>
        <end position="326"/>
    </location>
</feature>
<feature type="region of interest" description="Disordered" evidence="3">
    <location>
        <begin position="495"/>
        <end position="520"/>
    </location>
</feature>
<evidence type="ECO:0000256" key="1">
    <source>
        <dbReference type="ARBA" id="ARBA00022723"/>
    </source>
</evidence>
<dbReference type="Gene3D" id="1.10.1170.10">
    <property type="entry name" value="Inhibitor Of Apoptosis Protein (2mihbC-IAP-1), Chain A"/>
    <property type="match status" value="2"/>
</dbReference>
<reference evidence="4 5" key="1">
    <citation type="submission" date="2020-07" db="EMBL/GenBank/DDBJ databases">
        <title>The yeast mating-type switching endonuclease HO is a domesticated member of an unorthodox homing genetic element family.</title>
        <authorList>
            <person name="Coughlan A.Y."/>
            <person name="Lombardi L."/>
            <person name="Braun-Galleani S."/>
            <person name="Martos A.R."/>
            <person name="Galeote V."/>
            <person name="Bigey F."/>
            <person name="Dequin S."/>
            <person name="Byrne K.P."/>
            <person name="Wolfe K.H."/>
        </authorList>
    </citation>
    <scope>NUCLEOTIDE SEQUENCE [LARGE SCALE GENOMIC DNA]</scope>
    <source>
        <strain evidence="4 5">NRRL Y-6702</strain>
    </source>
</reference>
<feature type="region of interest" description="Disordered" evidence="3">
    <location>
        <begin position="285"/>
        <end position="344"/>
    </location>
</feature>
<gene>
    <name evidence="4" type="ORF">HG535_0B05160</name>
</gene>
<dbReference type="InterPro" id="IPR051190">
    <property type="entry name" value="Baculoviral_IAP"/>
</dbReference>
<dbReference type="Pfam" id="PF00653">
    <property type="entry name" value="BIR"/>
    <property type="match status" value="2"/>
</dbReference>
<dbReference type="GeneID" id="59235135"/>
<evidence type="ECO:0000256" key="3">
    <source>
        <dbReference type="SAM" id="MobiDB-lite"/>
    </source>
</evidence>
<evidence type="ECO:0000256" key="2">
    <source>
        <dbReference type="ARBA" id="ARBA00022833"/>
    </source>
</evidence>
<feature type="compositionally biased region" description="Polar residues" evidence="3">
    <location>
        <begin position="449"/>
        <end position="462"/>
    </location>
</feature>
<feature type="region of interest" description="Disordered" evidence="3">
    <location>
        <begin position="449"/>
        <end position="481"/>
    </location>
</feature>
<dbReference type="KEGG" id="zmk:HG535_0B05160"/>
<keyword evidence="5" id="KW-1185">Reference proteome</keyword>
<dbReference type="InterPro" id="IPR001370">
    <property type="entry name" value="BIR_rpt"/>
</dbReference>
<accession>A0A7H9AZ98</accession>
<dbReference type="PANTHER" id="PTHR46771">
    <property type="entry name" value="DETERIN"/>
    <property type="match status" value="1"/>
</dbReference>
<dbReference type="SUPFAM" id="SSF57924">
    <property type="entry name" value="Inhibitor of apoptosis (IAP) repeat"/>
    <property type="match status" value="2"/>
</dbReference>
<dbReference type="PROSITE" id="PS50143">
    <property type="entry name" value="BIR_REPEAT_2"/>
    <property type="match status" value="2"/>
</dbReference>
<dbReference type="EMBL" id="CP058605">
    <property type="protein sequence ID" value="QLG71474.1"/>
    <property type="molecule type" value="Genomic_DNA"/>
</dbReference>
<evidence type="ECO:0000313" key="4">
    <source>
        <dbReference type="EMBL" id="QLG71474.1"/>
    </source>
</evidence>
<evidence type="ECO:0000313" key="5">
    <source>
        <dbReference type="Proteomes" id="UP000509704"/>
    </source>
</evidence>
<name>A0A7H9AZ98_ZYGMR</name>
<dbReference type="Proteomes" id="UP000509704">
    <property type="component" value="Chromosome 2"/>
</dbReference>
<dbReference type="PANTHER" id="PTHR46771:SF5">
    <property type="entry name" value="DETERIN"/>
    <property type="match status" value="1"/>
</dbReference>
<dbReference type="AlphaFoldDB" id="A0A7H9AZ98"/>
<protein>
    <submittedName>
        <fullName evidence="4">Uncharacterized protein</fullName>
    </submittedName>
</protein>
<dbReference type="SMART" id="SM00238">
    <property type="entry name" value="BIR"/>
    <property type="match status" value="1"/>
</dbReference>